<feature type="compositionally biased region" description="Polar residues" evidence="5">
    <location>
        <begin position="692"/>
        <end position="704"/>
    </location>
</feature>
<organism evidence="7 8">
    <name type="scientific">Vicugna pacos</name>
    <name type="common">Alpaca</name>
    <name type="synonym">Lama pacos</name>
    <dbReference type="NCBI Taxonomy" id="30538"/>
    <lineage>
        <taxon>Eukaryota</taxon>
        <taxon>Metazoa</taxon>
        <taxon>Chordata</taxon>
        <taxon>Craniata</taxon>
        <taxon>Vertebrata</taxon>
        <taxon>Euteleostomi</taxon>
        <taxon>Mammalia</taxon>
        <taxon>Eutheria</taxon>
        <taxon>Laurasiatheria</taxon>
        <taxon>Artiodactyla</taxon>
        <taxon>Tylopoda</taxon>
        <taxon>Camelidae</taxon>
        <taxon>Vicugna</taxon>
    </lineage>
</organism>
<dbReference type="GO" id="GO:0005096">
    <property type="term" value="F:GTPase activator activity"/>
    <property type="evidence" value="ECO:0007669"/>
    <property type="project" value="UniProtKB-KW"/>
</dbReference>
<keyword evidence="4" id="KW-0175">Coiled coil</keyword>
<reference evidence="8" key="1">
    <citation type="submission" date="2025-08" db="UniProtKB">
        <authorList>
            <consortium name="RefSeq"/>
        </authorList>
    </citation>
    <scope>IDENTIFICATION</scope>
</reference>
<dbReference type="PROSITE" id="PS50238">
    <property type="entry name" value="RHOGAP"/>
    <property type="match status" value="1"/>
</dbReference>
<dbReference type="InterPro" id="IPR000198">
    <property type="entry name" value="RhoGAP_dom"/>
</dbReference>
<evidence type="ECO:0000256" key="1">
    <source>
        <dbReference type="ARBA" id="ARBA00007549"/>
    </source>
</evidence>
<dbReference type="Pfam" id="PF26116">
    <property type="entry name" value="FAM13A"/>
    <property type="match status" value="1"/>
</dbReference>
<feature type="domain" description="Rho-GAP" evidence="6">
    <location>
        <begin position="23"/>
        <end position="212"/>
    </location>
</feature>
<feature type="region of interest" description="Disordered" evidence="5">
    <location>
        <begin position="261"/>
        <end position="294"/>
    </location>
</feature>
<feature type="compositionally biased region" description="Basic and acidic residues" evidence="5">
    <location>
        <begin position="275"/>
        <end position="292"/>
    </location>
</feature>
<dbReference type="GO" id="GO:0007165">
    <property type="term" value="P:signal transduction"/>
    <property type="evidence" value="ECO:0007669"/>
    <property type="project" value="InterPro"/>
</dbReference>
<evidence type="ECO:0000256" key="2">
    <source>
        <dbReference type="ARBA" id="ARBA00022468"/>
    </source>
</evidence>
<dbReference type="AlphaFoldDB" id="A0A6J3A7W8"/>
<feature type="coiled-coil region" evidence="4">
    <location>
        <begin position="798"/>
        <end position="863"/>
    </location>
</feature>
<comment type="similarity">
    <text evidence="1">Belongs to the FAM13 family.</text>
</comment>
<dbReference type="InterPro" id="IPR039102">
    <property type="entry name" value="FAM13"/>
</dbReference>
<evidence type="ECO:0000256" key="3">
    <source>
        <dbReference type="ARBA" id="ARBA00074176"/>
    </source>
</evidence>
<dbReference type="Pfam" id="PF00620">
    <property type="entry name" value="RhoGAP"/>
    <property type="match status" value="1"/>
</dbReference>
<name>A0A6J3A7W8_VICPA</name>
<evidence type="ECO:0000256" key="4">
    <source>
        <dbReference type="SAM" id="Coils"/>
    </source>
</evidence>
<protein>
    <recommendedName>
        <fullName evidence="3">Protein FAM13B</fullName>
    </recommendedName>
</protein>
<evidence type="ECO:0000313" key="8">
    <source>
        <dbReference type="RefSeq" id="XP_031528886.1"/>
    </source>
</evidence>
<dbReference type="PANTHER" id="PTHR15904:SF16">
    <property type="entry name" value="PROTEIN FAM13B"/>
    <property type="match status" value="1"/>
</dbReference>
<evidence type="ECO:0000259" key="6">
    <source>
        <dbReference type="PROSITE" id="PS50238"/>
    </source>
</evidence>
<evidence type="ECO:0000256" key="5">
    <source>
        <dbReference type="SAM" id="MobiDB-lite"/>
    </source>
</evidence>
<dbReference type="RefSeq" id="XP_031528886.1">
    <property type="nucleotide sequence ID" value="XM_031673026.2"/>
</dbReference>
<dbReference type="FunFam" id="1.10.555.10:FF:000020">
    <property type="entry name" value="protein FAM13B isoform X1"/>
    <property type="match status" value="1"/>
</dbReference>
<feature type="region of interest" description="Disordered" evidence="5">
    <location>
        <begin position="676"/>
        <end position="725"/>
    </location>
</feature>
<feature type="compositionally biased region" description="Acidic residues" evidence="5">
    <location>
        <begin position="265"/>
        <end position="274"/>
    </location>
</feature>
<keyword evidence="2" id="KW-0343">GTPase activation</keyword>
<dbReference type="PANTHER" id="PTHR15904">
    <property type="entry name" value="FAM13"/>
    <property type="match status" value="1"/>
</dbReference>
<sequence length="910" mass="103411">MRKSSSPSLSNCNSVLANKIFGIPLDELQQGGHPDNEVPFIVRHVVDYIEEHGGLEQQGLFQVNGNAETVEWLRQRYDSGEEVDLVKEADVPSAISLLRFFLQELPEPVIPGSLHIHLMQLSQDYNNEDEFGRKLRFLLQQLPPVNYSLLKFLCRFLANVASHHEEIWSANSLAAVFGPDVFHIYTDVEDLKEQEIVSRIMAELLENYYEFFENEEEEFSSNDLSSITEQAGSSVLHKLESGKQAFHEALEKGITAVKERRDVNELSEEEEEDEKLERIEELPEEGAEKSSDMPEVVQLRMTENILEPNSVTASTSAHISPISILPASADILERTIRAAVEQHLFDLQSSIDHDLKNLQQQSLVCNNEAGSVNCDGKGSNNQVDIADDIINASESNRDCSEPVASPNLDNEVMQQDFVFEDEENNQSVGILLEPCSDRGDSEDGCLERKEYLSFHSDKLSHLILGSSSKICDLNANTESELPGGQSVGVQGEAACVQIPHLDLKNVSDGDKWEASCPITFPLIDFKTMHLQRDGEEPFPAFKSWQEDSESGEAQLSPQAGRMNHHPLEEDCPPVLSHRSLDFGQSQRFLHDPETLDSSSKALSFARIRRSSFSSKDEKREDRTPYQLVKKLQKKIRQFEEQFERERNSKPSYSDITANPKVLKWMTELTKLRKQIKDAKHKSSDGEFVPQTRPRSNTLPKSFGSSLDHEDEENEDESRIIQKEKKPSKEATVELILKRLKEKRVERCLPEDIKGSPSTKRRGQMLQPIIEGETAHFFEEIKEEEEDGVSLSSELTDILKTAEQAQSSLENSESDVEENQEKLALDLRLSSTRAASMPELLEQLWKARAEKKKLRKTLREFEEAFYQQNGRNAQKEDRVPVLEEYREYKKIKAKLRLLEVLISKQDSSKSI</sequence>
<proteinExistence type="inferred from homology"/>
<accession>A0A6J3A7W8</accession>
<dbReference type="CDD" id="cd04393">
    <property type="entry name" value="RhoGAP_FAM13A1a"/>
    <property type="match status" value="1"/>
</dbReference>
<gene>
    <name evidence="8" type="primary">FAM13B</name>
</gene>
<dbReference type="GeneID" id="102536820"/>
<dbReference type="InterPro" id="IPR059029">
    <property type="entry name" value="FAM13A_dom"/>
</dbReference>
<dbReference type="InterPro" id="IPR008936">
    <property type="entry name" value="Rho_GTPase_activation_prot"/>
</dbReference>
<keyword evidence="7" id="KW-1185">Reference proteome</keyword>
<feature type="region of interest" description="Disordered" evidence="5">
    <location>
        <begin position="541"/>
        <end position="576"/>
    </location>
</feature>
<dbReference type="Gene3D" id="1.10.555.10">
    <property type="entry name" value="Rho GTPase activation protein"/>
    <property type="match status" value="1"/>
</dbReference>
<dbReference type="SMART" id="SM00324">
    <property type="entry name" value="RhoGAP"/>
    <property type="match status" value="1"/>
</dbReference>
<dbReference type="SUPFAM" id="SSF48350">
    <property type="entry name" value="GTPase activation domain, GAP"/>
    <property type="match status" value="1"/>
</dbReference>
<feature type="compositionally biased region" description="Basic and acidic residues" evidence="5">
    <location>
        <begin position="716"/>
        <end position="725"/>
    </location>
</feature>
<dbReference type="CTD" id="51306"/>
<evidence type="ECO:0000313" key="7">
    <source>
        <dbReference type="Proteomes" id="UP001652581"/>
    </source>
</evidence>
<dbReference type="Proteomes" id="UP001652581">
    <property type="component" value="Chromosome 3"/>
</dbReference>